<accession>A0ABQ3C3J1</accession>
<gene>
    <name evidence="2" type="ORF">GCM10008101_16780</name>
</gene>
<evidence type="ECO:0008006" key="4">
    <source>
        <dbReference type="Google" id="ProtNLM"/>
    </source>
</evidence>
<proteinExistence type="predicted"/>
<evidence type="ECO:0000313" key="2">
    <source>
        <dbReference type="EMBL" id="GGZ63875.1"/>
    </source>
</evidence>
<dbReference type="Proteomes" id="UP000643403">
    <property type="component" value="Unassembled WGS sequence"/>
</dbReference>
<feature type="signal peptide" evidence="1">
    <location>
        <begin position="1"/>
        <end position="23"/>
    </location>
</feature>
<dbReference type="PROSITE" id="PS51257">
    <property type="entry name" value="PROKAR_LIPOPROTEIN"/>
    <property type="match status" value="1"/>
</dbReference>
<evidence type="ECO:0000313" key="3">
    <source>
        <dbReference type="Proteomes" id="UP000643403"/>
    </source>
</evidence>
<comment type="caution">
    <text evidence="2">The sequence shown here is derived from an EMBL/GenBank/DDBJ whole genome shotgun (WGS) entry which is preliminary data.</text>
</comment>
<feature type="chain" id="PRO_5045434014" description="Lipoprotein" evidence="1">
    <location>
        <begin position="24"/>
        <end position="204"/>
    </location>
</feature>
<sequence length="204" mass="21693">MRGIAMRKYGSMWALLAGLTACAAAGPEGAKTPVASNARQQAVPESALPADRRAEHVYRGDLDGDGDGDALVVTAPATGNEDRARGVVLLVHEGDDSWRIAARNDRAVPCSSCGGAMGDPLAGVDIVPGGFVLRFEGGSRELWSVAYRFRHESARARWVLDAVDRRVLDRATGEAKQAHVGPADTRQLDFAEFDPDDEALAPID</sequence>
<name>A0ABQ3C3J1_9GAMM</name>
<organism evidence="2 3">
    <name type="scientific">Cognatilysobacter xinjiangensis</name>
    <dbReference type="NCBI Taxonomy" id="546892"/>
    <lineage>
        <taxon>Bacteria</taxon>
        <taxon>Pseudomonadati</taxon>
        <taxon>Pseudomonadota</taxon>
        <taxon>Gammaproteobacteria</taxon>
        <taxon>Lysobacterales</taxon>
        <taxon>Lysobacteraceae</taxon>
        <taxon>Cognatilysobacter</taxon>
    </lineage>
</organism>
<dbReference type="EMBL" id="BMXY01000002">
    <property type="protein sequence ID" value="GGZ63875.1"/>
    <property type="molecule type" value="Genomic_DNA"/>
</dbReference>
<keyword evidence="3" id="KW-1185">Reference proteome</keyword>
<keyword evidence="1" id="KW-0732">Signal</keyword>
<reference evidence="3" key="1">
    <citation type="journal article" date="2019" name="Int. J. Syst. Evol. Microbiol.">
        <title>The Global Catalogue of Microorganisms (GCM) 10K type strain sequencing project: providing services to taxonomists for standard genome sequencing and annotation.</title>
        <authorList>
            <consortium name="The Broad Institute Genomics Platform"/>
            <consortium name="The Broad Institute Genome Sequencing Center for Infectious Disease"/>
            <person name="Wu L."/>
            <person name="Ma J."/>
        </authorList>
    </citation>
    <scope>NUCLEOTIDE SEQUENCE [LARGE SCALE GENOMIC DNA]</scope>
    <source>
        <strain evidence="3">KCTC 22558</strain>
    </source>
</reference>
<evidence type="ECO:0000256" key="1">
    <source>
        <dbReference type="SAM" id="SignalP"/>
    </source>
</evidence>
<protein>
    <recommendedName>
        <fullName evidence="4">Lipoprotein</fullName>
    </recommendedName>
</protein>